<dbReference type="SUPFAM" id="SSF102114">
    <property type="entry name" value="Radical SAM enzymes"/>
    <property type="match status" value="1"/>
</dbReference>
<dbReference type="GO" id="GO:0051539">
    <property type="term" value="F:4 iron, 4 sulfur cluster binding"/>
    <property type="evidence" value="ECO:0007669"/>
    <property type="project" value="UniProtKB-KW"/>
</dbReference>
<protein>
    <submittedName>
        <fullName evidence="9">Anaerobic sulfatase-maturase</fullName>
    </submittedName>
</protein>
<dbReference type="InterPro" id="IPR058240">
    <property type="entry name" value="rSAM_sf"/>
</dbReference>
<organism evidence="9 10">
    <name type="scientific">Hoylesella buccalis DNF00853</name>
    <dbReference type="NCBI Taxonomy" id="1401074"/>
    <lineage>
        <taxon>Bacteria</taxon>
        <taxon>Pseudomonadati</taxon>
        <taxon>Bacteroidota</taxon>
        <taxon>Bacteroidia</taxon>
        <taxon>Bacteroidales</taxon>
        <taxon>Prevotellaceae</taxon>
        <taxon>Hoylesella</taxon>
    </lineage>
</organism>
<dbReference type="Pfam" id="PF04055">
    <property type="entry name" value="Radical_SAM"/>
    <property type="match status" value="1"/>
</dbReference>
<dbReference type="SFLD" id="SFLDG01386">
    <property type="entry name" value="main_SPASM_domain-containing"/>
    <property type="match status" value="1"/>
</dbReference>
<dbReference type="CDD" id="cd01335">
    <property type="entry name" value="Radical_SAM"/>
    <property type="match status" value="1"/>
</dbReference>
<dbReference type="InterPro" id="IPR023885">
    <property type="entry name" value="4Fe4S-binding_SPASM_dom"/>
</dbReference>
<dbReference type="NCBIfam" id="NF010308">
    <property type="entry name" value="PRK13745.1"/>
    <property type="match status" value="1"/>
</dbReference>
<comment type="similarity">
    <text evidence="7">Belongs to the radical SAM superfamily. Anaerobic sulfatase-maturating enzyme family.</text>
</comment>
<keyword evidence="5" id="KW-0408">Iron</keyword>
<dbReference type="PANTHER" id="PTHR43273:SF3">
    <property type="entry name" value="ANAEROBIC SULFATASE-MATURATING ENZYME HOMOLOG ASLB-RELATED"/>
    <property type="match status" value="1"/>
</dbReference>
<sequence>MAIASPFSRPLYVMTKPAGASCNLACEYCYYLEKLQLYRHDARHVMSDEMLERFVKQYIESQTMQQVLFCWHGGETLMRPLSFYEKVVRLQRQYAQGRQIDNVIQTNGTMIDDRWAQFFHDQGWLVGVSIDGPEEFHDEYRRNKAGRPSWRQVMKGINCLNKHQVEWNAMAVVNDFNADYPHDFYQFFKDIGCHYLQFTPIVERISPHPDGRHLASMADDVQAELADFSVTPEQWGHFLCTVFDQWVRNDVGSTFVQLFDTTLANWMGMEGSLCTMARECGHAGVMEYNGDVYSCDHFVFPEYKLGNIRDNTLTEMMYSERQRAFGQNKYRSLPQQCKSCQYLFACHGECPKNRFSETAQGEPGLNYLCQGYYRFFEHVAPYMDFMKRELTAHRPPSNVMDAIKNGQL</sequence>
<feature type="domain" description="Radical SAM core" evidence="8">
    <location>
        <begin position="5"/>
        <end position="248"/>
    </location>
</feature>
<dbReference type="CDD" id="cd21120">
    <property type="entry name" value="SPASM_anSME"/>
    <property type="match status" value="1"/>
</dbReference>
<accession>A0A095ZI66</accession>
<dbReference type="InterPro" id="IPR047207">
    <property type="entry name" value="SPASM_anSME"/>
</dbReference>
<dbReference type="InterPro" id="IPR023867">
    <property type="entry name" value="Sulphatase_maturase_rSAM"/>
</dbReference>
<evidence type="ECO:0000259" key="8">
    <source>
        <dbReference type="PROSITE" id="PS51918"/>
    </source>
</evidence>
<dbReference type="SFLD" id="SFLDG01067">
    <property type="entry name" value="SPASM/twitch_domain_containing"/>
    <property type="match status" value="1"/>
</dbReference>
<dbReference type="NCBIfam" id="TIGR04085">
    <property type="entry name" value="rSAM_more_4Fe4S"/>
    <property type="match status" value="1"/>
</dbReference>
<dbReference type="SFLD" id="SFLDG01384">
    <property type="entry name" value="thioether_bond_formation_requi"/>
    <property type="match status" value="1"/>
</dbReference>
<dbReference type="Gene3D" id="3.20.20.70">
    <property type="entry name" value="Aldolase class I"/>
    <property type="match status" value="1"/>
</dbReference>
<comment type="cofactor">
    <cofactor evidence="1">
        <name>[4Fe-4S] cluster</name>
        <dbReference type="ChEBI" id="CHEBI:49883"/>
    </cofactor>
</comment>
<dbReference type="GO" id="GO:0046872">
    <property type="term" value="F:metal ion binding"/>
    <property type="evidence" value="ECO:0007669"/>
    <property type="project" value="UniProtKB-KW"/>
</dbReference>
<evidence type="ECO:0000256" key="6">
    <source>
        <dbReference type="ARBA" id="ARBA00023014"/>
    </source>
</evidence>
<dbReference type="SFLD" id="SFLDS00029">
    <property type="entry name" value="Radical_SAM"/>
    <property type="match status" value="1"/>
</dbReference>
<dbReference type="InterPro" id="IPR013785">
    <property type="entry name" value="Aldolase_TIM"/>
</dbReference>
<dbReference type="NCBIfam" id="TIGR03942">
    <property type="entry name" value="sulfatase_rSAM"/>
    <property type="match status" value="1"/>
</dbReference>
<dbReference type="AlphaFoldDB" id="A0A095ZI66"/>
<dbReference type="PANTHER" id="PTHR43273">
    <property type="entry name" value="ANAEROBIC SULFATASE-MATURATING ENZYME HOMOLOG ASLB-RELATED"/>
    <property type="match status" value="1"/>
</dbReference>
<keyword evidence="4" id="KW-0479">Metal-binding</keyword>
<evidence type="ECO:0000256" key="1">
    <source>
        <dbReference type="ARBA" id="ARBA00001966"/>
    </source>
</evidence>
<dbReference type="SFLD" id="SFLDF00285">
    <property type="entry name" value="anaerobic_Ser-type_sulfatase-m"/>
    <property type="match status" value="1"/>
</dbReference>
<comment type="caution">
    <text evidence="9">The sequence shown here is derived from an EMBL/GenBank/DDBJ whole genome shotgun (WGS) entry which is preliminary data.</text>
</comment>
<proteinExistence type="inferred from homology"/>
<evidence type="ECO:0000313" key="10">
    <source>
        <dbReference type="Proteomes" id="UP000029556"/>
    </source>
</evidence>
<keyword evidence="3" id="KW-0949">S-adenosyl-L-methionine</keyword>
<evidence type="ECO:0000313" key="9">
    <source>
        <dbReference type="EMBL" id="KGF34450.1"/>
    </source>
</evidence>
<name>A0A095ZI66_9BACT</name>
<evidence type="ECO:0000256" key="5">
    <source>
        <dbReference type="ARBA" id="ARBA00023004"/>
    </source>
</evidence>
<dbReference type="OrthoDB" id="9808591at2"/>
<dbReference type="InterPro" id="IPR034491">
    <property type="entry name" value="Anaerob_Ser_sulfatase-maturase"/>
</dbReference>
<keyword evidence="6" id="KW-0411">Iron-sulfur</keyword>
<dbReference type="SFLD" id="SFLDG01072">
    <property type="entry name" value="dehydrogenase_like"/>
    <property type="match status" value="1"/>
</dbReference>
<dbReference type="InterPro" id="IPR007197">
    <property type="entry name" value="rSAM"/>
</dbReference>
<keyword evidence="2" id="KW-0004">4Fe-4S</keyword>
<reference evidence="9 10" key="1">
    <citation type="submission" date="2014-07" db="EMBL/GenBank/DDBJ databases">
        <authorList>
            <person name="McCorrison J."/>
            <person name="Sanka R."/>
            <person name="Torralba M."/>
            <person name="Gillis M."/>
            <person name="Haft D.H."/>
            <person name="Methe B."/>
            <person name="Sutton G."/>
            <person name="Nelson K.E."/>
        </authorList>
    </citation>
    <scope>NUCLEOTIDE SEQUENCE [LARGE SCALE GENOMIC DNA]</scope>
    <source>
        <strain evidence="9 10">DNF00853</strain>
    </source>
</reference>
<dbReference type="EMBL" id="JRNN01000069">
    <property type="protein sequence ID" value="KGF34450.1"/>
    <property type="molecule type" value="Genomic_DNA"/>
</dbReference>
<evidence type="ECO:0000256" key="2">
    <source>
        <dbReference type="ARBA" id="ARBA00022485"/>
    </source>
</evidence>
<evidence type="ECO:0000256" key="4">
    <source>
        <dbReference type="ARBA" id="ARBA00022723"/>
    </source>
</evidence>
<dbReference type="PROSITE" id="PS51918">
    <property type="entry name" value="RADICAL_SAM"/>
    <property type="match status" value="1"/>
</dbReference>
<dbReference type="GO" id="GO:0016491">
    <property type="term" value="F:oxidoreductase activity"/>
    <property type="evidence" value="ECO:0007669"/>
    <property type="project" value="InterPro"/>
</dbReference>
<evidence type="ECO:0000256" key="3">
    <source>
        <dbReference type="ARBA" id="ARBA00022691"/>
    </source>
</evidence>
<dbReference type="RefSeq" id="WP_036873332.1">
    <property type="nucleotide sequence ID" value="NZ_JRNN01000069.1"/>
</dbReference>
<gene>
    <name evidence="9" type="ORF">HMPREF2137_07950</name>
</gene>
<dbReference type="Pfam" id="PF13186">
    <property type="entry name" value="SPASM"/>
    <property type="match status" value="1"/>
</dbReference>
<dbReference type="Proteomes" id="UP000029556">
    <property type="component" value="Unassembled WGS sequence"/>
</dbReference>
<evidence type="ECO:0000256" key="7">
    <source>
        <dbReference type="ARBA" id="ARBA00023601"/>
    </source>
</evidence>